<dbReference type="RefSeq" id="WP_275616514.1">
    <property type="nucleotide sequence ID" value="NZ_JARFVB010000010.1"/>
</dbReference>
<proteinExistence type="predicted"/>
<protein>
    <recommendedName>
        <fullName evidence="3">DUF4252 domain-containing protein</fullName>
    </recommendedName>
</protein>
<keyword evidence="2" id="KW-1185">Reference proteome</keyword>
<reference evidence="1 2" key="1">
    <citation type="submission" date="2023-03" db="EMBL/GenBank/DDBJ databases">
        <title>Muricauda XX sp. nov. and Muricauda XXX sp. nov., two novel species isolated from Okinawa Trough.</title>
        <authorList>
            <person name="Cao W."/>
            <person name="Deng X."/>
        </authorList>
    </citation>
    <scope>NUCLEOTIDE SEQUENCE [LARGE SCALE GENOMIC DNA]</scope>
    <source>
        <strain evidence="1 2">334s03</strain>
    </source>
</reference>
<sequence length="207" mass="23180">MKSKIFSISLMGFSFLILCLGCGTPNKSKNDHFNGKDTLAELDRLLMQLDQMDASDCGNLDEIVTINEKMRRMVENIRSSKAFDSIAKAFDANTNQIDFVVSKDEQFGVFSWYTKMDCLGNSIKNIALYKSDNKVLASSLYGKSMIYHEIKSRKQTEDKTVYLLLGSSSENQDATDSTAKGYKITNGYLAESQIPLPDEAYVNNTPL</sequence>
<evidence type="ECO:0000313" key="2">
    <source>
        <dbReference type="Proteomes" id="UP001221366"/>
    </source>
</evidence>
<dbReference type="EMBL" id="JARFVB010000010">
    <property type="protein sequence ID" value="MDF0717364.1"/>
    <property type="molecule type" value="Genomic_DNA"/>
</dbReference>
<comment type="caution">
    <text evidence="1">The sequence shown here is derived from an EMBL/GenBank/DDBJ whole genome shotgun (WGS) entry which is preliminary data.</text>
</comment>
<dbReference type="Proteomes" id="UP001221366">
    <property type="component" value="Unassembled WGS sequence"/>
</dbReference>
<gene>
    <name evidence="1" type="ORF">PY092_14465</name>
</gene>
<name>A0ABT5Y1N3_9FLAO</name>
<evidence type="ECO:0008006" key="3">
    <source>
        <dbReference type="Google" id="ProtNLM"/>
    </source>
</evidence>
<evidence type="ECO:0000313" key="1">
    <source>
        <dbReference type="EMBL" id="MDF0717364.1"/>
    </source>
</evidence>
<accession>A0ABT5Y1N3</accession>
<organism evidence="1 2">
    <name type="scientific">Flagellimonas yonaguniensis</name>
    <dbReference type="NCBI Taxonomy" id="3031325"/>
    <lineage>
        <taxon>Bacteria</taxon>
        <taxon>Pseudomonadati</taxon>
        <taxon>Bacteroidota</taxon>
        <taxon>Flavobacteriia</taxon>
        <taxon>Flavobacteriales</taxon>
        <taxon>Flavobacteriaceae</taxon>
        <taxon>Flagellimonas</taxon>
    </lineage>
</organism>